<comment type="function">
    <text evidence="5">Key component of the cytosolic iron-sulfur protein assembly (CIA) complex, a multiprotein complex that mediates the incorporation of iron-sulfur cluster into apoproteins specifically involved in DNA metabolism and genomic integrity. In the CIA complex, MMS19 acts as an adapter between early-acting CIA components and a subset of cellular target iron-sulfur proteins.</text>
</comment>
<keyword evidence="3" id="KW-0677">Repeat</keyword>
<dbReference type="AlphaFoldDB" id="A0A6G1GZ74"/>
<keyword evidence="9" id="KW-1185">Reference proteome</keyword>
<dbReference type="InterPro" id="IPR039920">
    <property type="entry name" value="MMS19"/>
</dbReference>
<dbReference type="SUPFAM" id="SSF48371">
    <property type="entry name" value="ARM repeat"/>
    <property type="match status" value="1"/>
</dbReference>
<evidence type="ECO:0000313" key="9">
    <source>
        <dbReference type="Proteomes" id="UP000800041"/>
    </source>
</evidence>
<protein>
    <recommendedName>
        <fullName evidence="5">MMS19 nucleotide excision repair protein</fullName>
    </recommendedName>
</protein>
<evidence type="ECO:0000313" key="8">
    <source>
        <dbReference type="EMBL" id="KAF1986114.1"/>
    </source>
</evidence>
<sequence length="1040" mass="114921">MSDIQLYLFDVEKDRKEALRIAAQTASRLESKQLKLVELIESLGEYLNNEEPKTRARTMSYLSDVLAATPPKTLSRQHRTLLSDFILSRIADEREGIGSCASGLLALEERGQWTQDQASAIITTFIDHTHPLNQFKQQSERFSILTLIDTLMAKYRDALRNVHNDTPDFMSRFVSYFDGEKDPRNLMIVFSILKVPMTEWDISSDAQDLFDAVFNYFPITFRPPPDDPYGITAQQLKDRLRSCIAAAAEFAPHAFPALLDKLDSVSMNTKRDVLHTMIDCIRNYGPPTISLYSVTLWDALKFEILNVQEDDLAESALKALSAIATTLSQGTPGSLNAYLKPIAKECNEHLEDAPTKQSQAAGQILGAIISASPQASNFLIGAILPNLFMLYQTSDAITKRRGLLEVLSQLLRANIGVFGQWRQLDPSAAQSLDTDMQNVRLGSDHNALQKFSDQAFDTLSGALLSVPQKEVSFRLTLLDGLLQLAKVRQLMSDGDITKIIRLFVEVIISEESYGKDEVKSSAMSSLLELAHQKPQLVIDTAFPSFMAKLPDTDADSTVSHIAILEAFARLAKEEKTFGTVVLRLKNKVNTAIQHKASAAYLQALLTALLYAFAEGTSDFSGEGENCPYYDDILLPLLTRSAISTSEDLTALQDEKTLDLLGRLCNTIMRKQSAQFQTTFSSNIYTLFRPISLESIPPFVIPEALEQSRTMITSTHLLAALRKDVQLPSDPHALLDALVRFAISDTLSPMVRAATLRQISLVLNKSIATSDLKTTVDRILDSPTNLLLHDKLSNNSIRILFAISKALILRNASVVNTLLPSLLSHLADETHGTTVARGFATLLQPDDILNKENHCKISPLHKQKAFTLLVPQIATSFPSADPATKTNYLIALSGIVRWLPYTVIEPELNSLVPLLLQTLDLPSPSPSSPDVKSATLSTLLTTLLQTPTSLSPHITSLISRLLTVAAQKHDPPGVRAMALQCLTLVPGRLRLELLVPLRRQVVKRLTGALDDGRRGVRGEAVRCRGKWIELDEPGGGEEEEE</sequence>
<evidence type="ECO:0000259" key="6">
    <source>
        <dbReference type="Pfam" id="PF12460"/>
    </source>
</evidence>
<dbReference type="GO" id="GO:0097361">
    <property type="term" value="C:cytosolic [4Fe-4S] assembly targeting complex"/>
    <property type="evidence" value="ECO:0007669"/>
    <property type="project" value="UniProtKB-UniRule"/>
</dbReference>
<dbReference type="OrthoDB" id="342900at2759"/>
<dbReference type="PANTHER" id="PTHR12891:SF0">
    <property type="entry name" value="MMS19 NUCLEOTIDE EXCISION REPAIR PROTEIN HOMOLOG"/>
    <property type="match status" value="1"/>
</dbReference>
<dbReference type="EMBL" id="ML977158">
    <property type="protein sequence ID" value="KAF1986114.1"/>
    <property type="molecule type" value="Genomic_DNA"/>
</dbReference>
<proteinExistence type="inferred from homology"/>
<accession>A0A6G1GZ74</accession>
<evidence type="ECO:0000259" key="7">
    <source>
        <dbReference type="Pfam" id="PF14500"/>
    </source>
</evidence>
<dbReference type="GO" id="GO:0005634">
    <property type="term" value="C:nucleus"/>
    <property type="evidence" value="ECO:0007669"/>
    <property type="project" value="UniProtKB-SubCell"/>
</dbReference>
<dbReference type="Pfam" id="PF12460">
    <property type="entry name" value="MMS19_C"/>
    <property type="match status" value="1"/>
</dbReference>
<evidence type="ECO:0000256" key="2">
    <source>
        <dbReference type="ARBA" id="ARBA00009340"/>
    </source>
</evidence>
<reference evidence="8" key="1">
    <citation type="journal article" date="2020" name="Stud. Mycol.">
        <title>101 Dothideomycetes genomes: a test case for predicting lifestyles and emergence of pathogens.</title>
        <authorList>
            <person name="Haridas S."/>
            <person name="Albert R."/>
            <person name="Binder M."/>
            <person name="Bloem J."/>
            <person name="Labutti K."/>
            <person name="Salamov A."/>
            <person name="Andreopoulos B."/>
            <person name="Baker S."/>
            <person name="Barry K."/>
            <person name="Bills G."/>
            <person name="Bluhm B."/>
            <person name="Cannon C."/>
            <person name="Castanera R."/>
            <person name="Culley D."/>
            <person name="Daum C."/>
            <person name="Ezra D."/>
            <person name="Gonzalez J."/>
            <person name="Henrissat B."/>
            <person name="Kuo A."/>
            <person name="Liang C."/>
            <person name="Lipzen A."/>
            <person name="Lutzoni F."/>
            <person name="Magnuson J."/>
            <person name="Mondo S."/>
            <person name="Nolan M."/>
            <person name="Ohm R."/>
            <person name="Pangilinan J."/>
            <person name="Park H.-J."/>
            <person name="Ramirez L."/>
            <person name="Alfaro M."/>
            <person name="Sun H."/>
            <person name="Tritt A."/>
            <person name="Yoshinaga Y."/>
            <person name="Zwiers L.-H."/>
            <person name="Turgeon B."/>
            <person name="Goodwin S."/>
            <person name="Spatafora J."/>
            <person name="Crous P."/>
            <person name="Grigoriev I."/>
        </authorList>
    </citation>
    <scope>NUCLEOTIDE SEQUENCE</scope>
    <source>
        <strain evidence="8">CBS 113979</strain>
    </source>
</reference>
<keyword evidence="4 5" id="KW-0539">Nucleus</keyword>
<keyword evidence="5" id="KW-0227">DNA damage</keyword>
<dbReference type="Proteomes" id="UP000800041">
    <property type="component" value="Unassembled WGS sequence"/>
</dbReference>
<dbReference type="InterPro" id="IPR011989">
    <property type="entry name" value="ARM-like"/>
</dbReference>
<keyword evidence="5" id="KW-0234">DNA repair</keyword>
<feature type="domain" description="MMS19 C-terminal" evidence="6">
    <location>
        <begin position="563"/>
        <end position="985"/>
    </location>
</feature>
<dbReference type="GO" id="GO:0051604">
    <property type="term" value="P:protein maturation"/>
    <property type="evidence" value="ECO:0007669"/>
    <property type="project" value="UniProtKB-UniRule"/>
</dbReference>
<feature type="domain" description="MMS19 N-terminal" evidence="7">
    <location>
        <begin position="40"/>
        <end position="306"/>
    </location>
</feature>
<dbReference type="PANTHER" id="PTHR12891">
    <property type="entry name" value="DNA REPAIR/TRANSCRIPTION PROTEIN MET18/MMS19"/>
    <property type="match status" value="1"/>
</dbReference>
<dbReference type="GO" id="GO:0006281">
    <property type="term" value="P:DNA repair"/>
    <property type="evidence" value="ECO:0007669"/>
    <property type="project" value="UniProtKB-UniRule"/>
</dbReference>
<organism evidence="8 9">
    <name type="scientific">Aulographum hederae CBS 113979</name>
    <dbReference type="NCBI Taxonomy" id="1176131"/>
    <lineage>
        <taxon>Eukaryota</taxon>
        <taxon>Fungi</taxon>
        <taxon>Dikarya</taxon>
        <taxon>Ascomycota</taxon>
        <taxon>Pezizomycotina</taxon>
        <taxon>Dothideomycetes</taxon>
        <taxon>Pleosporomycetidae</taxon>
        <taxon>Aulographales</taxon>
        <taxon>Aulographaceae</taxon>
    </lineage>
</organism>
<dbReference type="InterPro" id="IPR016024">
    <property type="entry name" value="ARM-type_fold"/>
</dbReference>
<evidence type="ECO:0000256" key="1">
    <source>
        <dbReference type="ARBA" id="ARBA00004123"/>
    </source>
</evidence>
<comment type="subcellular location">
    <subcellularLocation>
        <location evidence="1 5">Nucleus</location>
    </subcellularLocation>
</comment>
<dbReference type="GO" id="GO:0016226">
    <property type="term" value="P:iron-sulfur cluster assembly"/>
    <property type="evidence" value="ECO:0007669"/>
    <property type="project" value="UniProtKB-UniRule"/>
</dbReference>
<dbReference type="InterPro" id="IPR029240">
    <property type="entry name" value="MMS19_N"/>
</dbReference>
<name>A0A6G1GZ74_9PEZI</name>
<evidence type="ECO:0000256" key="5">
    <source>
        <dbReference type="RuleBase" id="RU367072"/>
    </source>
</evidence>
<gene>
    <name evidence="8" type="ORF">K402DRAFT_446653</name>
</gene>
<evidence type="ECO:0000256" key="3">
    <source>
        <dbReference type="ARBA" id="ARBA00022737"/>
    </source>
</evidence>
<comment type="similarity">
    <text evidence="2 5">Belongs to the MET18/MMS19 family.</text>
</comment>
<evidence type="ECO:0000256" key="4">
    <source>
        <dbReference type="ARBA" id="ARBA00023242"/>
    </source>
</evidence>
<dbReference type="Gene3D" id="1.25.10.10">
    <property type="entry name" value="Leucine-rich Repeat Variant"/>
    <property type="match status" value="2"/>
</dbReference>
<dbReference type="InterPro" id="IPR024687">
    <property type="entry name" value="MMS19_C"/>
</dbReference>
<dbReference type="Pfam" id="PF14500">
    <property type="entry name" value="MMS19_N"/>
    <property type="match status" value="1"/>
</dbReference>